<evidence type="ECO:0000256" key="3">
    <source>
        <dbReference type="SAM" id="SignalP"/>
    </source>
</evidence>
<keyword evidence="2" id="KW-0812">Transmembrane</keyword>
<keyword evidence="3" id="KW-0732">Signal</keyword>
<dbReference type="AlphaFoldDB" id="A0A7C4QLF3"/>
<dbReference type="EMBL" id="DSVQ01000005">
    <property type="protein sequence ID" value="HGT38067.1"/>
    <property type="molecule type" value="Genomic_DNA"/>
</dbReference>
<feature type="chain" id="PRO_5028094146" evidence="3">
    <location>
        <begin position="21"/>
        <end position="298"/>
    </location>
</feature>
<protein>
    <submittedName>
        <fullName evidence="4">Uncharacterized protein</fullName>
    </submittedName>
</protein>
<evidence type="ECO:0000256" key="1">
    <source>
        <dbReference type="SAM" id="MobiDB-lite"/>
    </source>
</evidence>
<proteinExistence type="predicted"/>
<keyword evidence="2" id="KW-1133">Transmembrane helix</keyword>
<keyword evidence="2" id="KW-0472">Membrane</keyword>
<accession>A0A7C4QLF3</accession>
<sequence>MARQWMVAVLLAVGVTVPLAAQLRVDPDEKPLPPDTPASLDGGATINPALLESVRDNTLGLEPQDRHAYFYMLWLCRTVGTPAIAQFAHEFREQRRLANPRYAKLPAHEFPTFVDVFQHPQAYRGRPVTLRGYFRRLVKYEPGENDLGIRHVYEGWLYTLDSQSNPAVVIFTKKPEGLPIGGDLTEEVQFSGYFLKMYGYAAQDTTRKAPLFIAGEVQWFPHPPPAQPIVVPLWLYAVAPLVAAALAWGLWQWNRKRILARRLPTVLNPSGRDFDAYPPAEFLESNGDNHQPPAEHHH</sequence>
<gene>
    <name evidence="4" type="ORF">ENS64_02180</name>
</gene>
<evidence type="ECO:0000256" key="2">
    <source>
        <dbReference type="SAM" id="Phobius"/>
    </source>
</evidence>
<organism evidence="4">
    <name type="scientific">Schlesneria paludicola</name>
    <dbReference type="NCBI Taxonomy" id="360056"/>
    <lineage>
        <taxon>Bacteria</taxon>
        <taxon>Pseudomonadati</taxon>
        <taxon>Planctomycetota</taxon>
        <taxon>Planctomycetia</taxon>
        <taxon>Planctomycetales</taxon>
        <taxon>Planctomycetaceae</taxon>
        <taxon>Schlesneria</taxon>
    </lineage>
</organism>
<reference evidence="4" key="1">
    <citation type="journal article" date="2020" name="mSystems">
        <title>Genome- and Community-Level Interaction Insights into Carbon Utilization and Element Cycling Functions of Hydrothermarchaeota in Hydrothermal Sediment.</title>
        <authorList>
            <person name="Zhou Z."/>
            <person name="Liu Y."/>
            <person name="Xu W."/>
            <person name="Pan J."/>
            <person name="Luo Z.H."/>
            <person name="Li M."/>
        </authorList>
    </citation>
    <scope>NUCLEOTIDE SEQUENCE [LARGE SCALE GENOMIC DNA]</scope>
    <source>
        <strain evidence="4">SpSt-508</strain>
    </source>
</reference>
<evidence type="ECO:0000313" key="4">
    <source>
        <dbReference type="EMBL" id="HGT38067.1"/>
    </source>
</evidence>
<comment type="caution">
    <text evidence="4">The sequence shown here is derived from an EMBL/GenBank/DDBJ whole genome shotgun (WGS) entry which is preliminary data.</text>
</comment>
<name>A0A7C4QLF3_9PLAN</name>
<feature type="transmembrane region" description="Helical" evidence="2">
    <location>
        <begin position="233"/>
        <end position="253"/>
    </location>
</feature>
<feature type="region of interest" description="Disordered" evidence="1">
    <location>
        <begin position="278"/>
        <end position="298"/>
    </location>
</feature>
<feature type="signal peptide" evidence="3">
    <location>
        <begin position="1"/>
        <end position="20"/>
    </location>
</feature>